<dbReference type="KEGG" id="fiy:BN1229_v1_1756"/>
<dbReference type="AlphaFoldDB" id="A0A0D6JEA4"/>
<dbReference type="InterPro" id="IPR011104">
    <property type="entry name" value="Hpr_kin/Pase_C"/>
</dbReference>
<dbReference type="InterPro" id="IPR027417">
    <property type="entry name" value="P-loop_NTPase"/>
</dbReference>
<organism evidence="2 3">
    <name type="scientific">Candidatus Filomicrobium marinum</name>
    <dbReference type="NCBI Taxonomy" id="1608628"/>
    <lineage>
        <taxon>Bacteria</taxon>
        <taxon>Pseudomonadati</taxon>
        <taxon>Pseudomonadota</taxon>
        <taxon>Alphaproteobacteria</taxon>
        <taxon>Hyphomicrobiales</taxon>
        <taxon>Hyphomicrobiaceae</taxon>
        <taxon>Filomicrobium</taxon>
    </lineage>
</organism>
<dbReference type="GO" id="GO:0005524">
    <property type="term" value="F:ATP binding"/>
    <property type="evidence" value="ECO:0007669"/>
    <property type="project" value="InterPro"/>
</dbReference>
<dbReference type="Proteomes" id="UP000033187">
    <property type="component" value="Chromosome 1"/>
</dbReference>
<evidence type="ECO:0000313" key="3">
    <source>
        <dbReference type="Proteomes" id="UP000033187"/>
    </source>
</evidence>
<protein>
    <submittedName>
        <fullName evidence="2">HPr kinase</fullName>
    </submittedName>
</protein>
<dbReference type="Pfam" id="PF07475">
    <property type="entry name" value="Hpr_kinase_C"/>
    <property type="match status" value="1"/>
</dbReference>
<name>A0A0D6JEA4_9HYPH</name>
<dbReference type="SUPFAM" id="SSF53795">
    <property type="entry name" value="PEP carboxykinase-like"/>
    <property type="match status" value="1"/>
</dbReference>
<dbReference type="KEGG" id="fil:BN1229_v1_1753"/>
<sequence length="161" mass="16742">MAGGLNVIHGTAIALDGLAALICGPSGSGKSDLALRCLMQGPNSLVKGDVRLVADDYAVVQVVNGTVILSAPETIRDQLEVRGHGIVTVPALDNAELVLIVELVSADQVERLPDPRPRREIAGISLPLLQISGFEASAACKVLLELAQFGCANGKKDDLVL</sequence>
<dbReference type="RefSeq" id="WP_046477915.1">
    <property type="nucleotide sequence ID" value="NZ_LN829118.1"/>
</dbReference>
<accession>A0A0D6JEA4</accession>
<dbReference type="GO" id="GO:0000155">
    <property type="term" value="F:phosphorelay sensor kinase activity"/>
    <property type="evidence" value="ECO:0007669"/>
    <property type="project" value="InterPro"/>
</dbReference>
<dbReference type="GO" id="GO:0006109">
    <property type="term" value="P:regulation of carbohydrate metabolic process"/>
    <property type="evidence" value="ECO:0007669"/>
    <property type="project" value="InterPro"/>
</dbReference>
<dbReference type="CDD" id="cd01918">
    <property type="entry name" value="HprK_C"/>
    <property type="match status" value="1"/>
</dbReference>
<evidence type="ECO:0000259" key="1">
    <source>
        <dbReference type="Pfam" id="PF07475"/>
    </source>
</evidence>
<proteinExistence type="predicted"/>
<feature type="domain" description="HPr kinase/phosphorylase C-terminal" evidence="1">
    <location>
        <begin position="7"/>
        <end position="132"/>
    </location>
</feature>
<gene>
    <name evidence="2" type="ORF">YBN1229_v1_1756</name>
</gene>
<dbReference type="EMBL" id="LN829119">
    <property type="protein sequence ID" value="CPR18542.1"/>
    <property type="molecule type" value="Genomic_DNA"/>
</dbReference>
<keyword evidence="2" id="KW-0808">Transferase</keyword>
<evidence type="ECO:0000313" key="2">
    <source>
        <dbReference type="EMBL" id="CPR18542.1"/>
    </source>
</evidence>
<keyword evidence="3" id="KW-1185">Reference proteome</keyword>
<dbReference type="Gene3D" id="3.40.50.300">
    <property type="entry name" value="P-loop containing nucleotide triphosphate hydrolases"/>
    <property type="match status" value="1"/>
</dbReference>
<reference evidence="3" key="1">
    <citation type="submission" date="2015-02" db="EMBL/GenBank/DDBJ databases">
        <authorList>
            <person name="Chooi Y.-H."/>
        </authorList>
    </citation>
    <scope>NUCLEOTIDE SEQUENCE [LARGE SCALE GENOMIC DNA]</scope>
    <source>
        <strain evidence="3">strain Y</strain>
    </source>
</reference>
<keyword evidence="2" id="KW-0418">Kinase</keyword>